<comment type="subcellular location">
    <subcellularLocation>
        <location evidence="1">Membrane</location>
        <topology evidence="1">Multi-pass membrane protein</topology>
    </subcellularLocation>
</comment>
<dbReference type="GO" id="GO:0045332">
    <property type="term" value="P:phospholipid translocation"/>
    <property type="evidence" value="ECO:0007669"/>
    <property type="project" value="TreeGrafter"/>
</dbReference>
<dbReference type="InterPro" id="IPR001757">
    <property type="entry name" value="P_typ_ATPase"/>
</dbReference>
<dbReference type="AlphaFoldDB" id="S6B993"/>
<feature type="transmembrane region" description="Helical" evidence="7">
    <location>
        <begin position="175"/>
        <end position="195"/>
    </location>
</feature>
<dbReference type="EMBL" id="AK441932">
    <property type="protein sequence ID" value="BAN65726.1"/>
    <property type="molecule type" value="mRNA"/>
</dbReference>
<gene>
    <name evidence="9" type="primary">BBOV_IV003630</name>
</gene>
<dbReference type="Pfam" id="PF16212">
    <property type="entry name" value="PhoLip_ATPase_C"/>
    <property type="match status" value="1"/>
</dbReference>
<dbReference type="SUPFAM" id="SSF56784">
    <property type="entry name" value="HAD-like"/>
    <property type="match status" value="1"/>
</dbReference>
<dbReference type="Gene3D" id="3.40.50.1000">
    <property type="entry name" value="HAD superfamily/HAD-like"/>
    <property type="match status" value="1"/>
</dbReference>
<keyword evidence="2 7" id="KW-0812">Transmembrane</keyword>
<dbReference type="GO" id="GO:0006890">
    <property type="term" value="P:retrograde vesicle-mediated transport, Golgi to endoplasmic reticulum"/>
    <property type="evidence" value="ECO:0007669"/>
    <property type="project" value="TreeGrafter"/>
</dbReference>
<dbReference type="GO" id="GO:0016887">
    <property type="term" value="F:ATP hydrolysis activity"/>
    <property type="evidence" value="ECO:0007669"/>
    <property type="project" value="InterPro"/>
</dbReference>
<protein>
    <submittedName>
        <fullName evidence="9">Phospholipid-translocating P-type ATPase, putative</fullName>
    </submittedName>
</protein>
<evidence type="ECO:0000256" key="7">
    <source>
        <dbReference type="SAM" id="Phobius"/>
    </source>
</evidence>
<accession>S6B993</accession>
<feature type="transmembrane region" description="Helical" evidence="7">
    <location>
        <begin position="253"/>
        <end position="273"/>
    </location>
</feature>
<dbReference type="PANTHER" id="PTHR24092:SF5">
    <property type="entry name" value="PHOSPHOLIPID-TRANSPORTING ATPASE"/>
    <property type="match status" value="1"/>
</dbReference>
<evidence type="ECO:0000256" key="2">
    <source>
        <dbReference type="ARBA" id="ARBA00022692"/>
    </source>
</evidence>
<feature type="domain" description="P-type ATPase C-terminal" evidence="8">
    <location>
        <begin position="141"/>
        <end position="367"/>
    </location>
</feature>
<dbReference type="GO" id="GO:0005524">
    <property type="term" value="F:ATP binding"/>
    <property type="evidence" value="ECO:0007669"/>
    <property type="project" value="InterPro"/>
</dbReference>
<evidence type="ECO:0000256" key="4">
    <source>
        <dbReference type="ARBA" id="ARBA00022842"/>
    </source>
</evidence>
<sequence>MLTGDKVDTAKCIAISAGIKDKSHALCQITSDNTKDKDDIRQKLENFSMGPTSTMLVVDGAVVATSIKEFTKFSIMVATMAPAVLCCRCTPFIKAELVRLIKEHTGKRTCAIGDGDNDVPMITEADVGIGIVGKEGLQASLSADYSIHRFHYIKRIILWHGRNSYKSSASLTHFIIHRGMIIAVMQGLFSAMYFYMPLAFFQGWLQIGFSTYYTMLPLYSLVLDYEMEESVVFLFPELYQTLHTGRVMSVKTFLIWVWISVFQGAILMLGAIILFENSMLSLVSVACTSLFALELLNIYTELHTYHPLTMVSMLCTAVVYFYSILMLRNYFDFAFIATTAFVWRVSVITLTGWLPIYIFKCVQQLFSHRVA</sequence>
<dbReference type="GO" id="GO:0046872">
    <property type="term" value="F:metal ion binding"/>
    <property type="evidence" value="ECO:0007669"/>
    <property type="project" value="UniProtKB-KW"/>
</dbReference>
<dbReference type="NCBIfam" id="TIGR01494">
    <property type="entry name" value="ATPase_P-type"/>
    <property type="match status" value="1"/>
</dbReference>
<feature type="transmembrane region" description="Helical" evidence="7">
    <location>
        <begin position="201"/>
        <end position="222"/>
    </location>
</feature>
<dbReference type="GO" id="GO:0005886">
    <property type="term" value="C:plasma membrane"/>
    <property type="evidence" value="ECO:0007669"/>
    <property type="project" value="TreeGrafter"/>
</dbReference>
<dbReference type="InterPro" id="IPR023298">
    <property type="entry name" value="ATPase_P-typ_TM_dom_sf"/>
</dbReference>
<dbReference type="GO" id="GO:0006897">
    <property type="term" value="P:endocytosis"/>
    <property type="evidence" value="ECO:0007669"/>
    <property type="project" value="TreeGrafter"/>
</dbReference>
<feature type="transmembrane region" description="Helical" evidence="7">
    <location>
        <begin position="333"/>
        <end position="359"/>
    </location>
</feature>
<name>S6B993_BABBO</name>
<dbReference type="SUPFAM" id="SSF81665">
    <property type="entry name" value="Calcium ATPase, transmembrane domain M"/>
    <property type="match status" value="1"/>
</dbReference>
<keyword evidence="5 7" id="KW-1133">Transmembrane helix</keyword>
<evidence type="ECO:0000256" key="6">
    <source>
        <dbReference type="ARBA" id="ARBA00023136"/>
    </source>
</evidence>
<dbReference type="GO" id="GO:0005768">
    <property type="term" value="C:endosome"/>
    <property type="evidence" value="ECO:0007669"/>
    <property type="project" value="TreeGrafter"/>
</dbReference>
<evidence type="ECO:0000256" key="5">
    <source>
        <dbReference type="ARBA" id="ARBA00022989"/>
    </source>
</evidence>
<proteinExistence type="evidence at transcript level"/>
<keyword evidence="4" id="KW-0460">Magnesium</keyword>
<evidence type="ECO:0000313" key="9">
    <source>
        <dbReference type="EMBL" id="BAN65726.1"/>
    </source>
</evidence>
<dbReference type="GO" id="GO:0005802">
    <property type="term" value="C:trans-Golgi network"/>
    <property type="evidence" value="ECO:0007669"/>
    <property type="project" value="TreeGrafter"/>
</dbReference>
<evidence type="ECO:0000259" key="8">
    <source>
        <dbReference type="Pfam" id="PF16212"/>
    </source>
</evidence>
<dbReference type="VEuPathDB" id="PiroplasmaDB:BBOV_IV003630"/>
<dbReference type="InterPro" id="IPR032630">
    <property type="entry name" value="P_typ_ATPase_c"/>
</dbReference>
<keyword evidence="3" id="KW-0479">Metal-binding</keyword>
<keyword evidence="6 7" id="KW-0472">Membrane</keyword>
<organism evidence="9">
    <name type="scientific">Babesia bovis</name>
    <dbReference type="NCBI Taxonomy" id="5865"/>
    <lineage>
        <taxon>Eukaryota</taxon>
        <taxon>Sar</taxon>
        <taxon>Alveolata</taxon>
        <taxon>Apicomplexa</taxon>
        <taxon>Aconoidasida</taxon>
        <taxon>Piroplasmida</taxon>
        <taxon>Babesiidae</taxon>
        <taxon>Babesia</taxon>
    </lineage>
</organism>
<dbReference type="InterPro" id="IPR036412">
    <property type="entry name" value="HAD-like_sf"/>
</dbReference>
<evidence type="ECO:0000256" key="1">
    <source>
        <dbReference type="ARBA" id="ARBA00004141"/>
    </source>
</evidence>
<dbReference type="InterPro" id="IPR023214">
    <property type="entry name" value="HAD_sf"/>
</dbReference>
<feature type="transmembrane region" description="Helical" evidence="7">
    <location>
        <begin position="308"/>
        <end position="327"/>
    </location>
</feature>
<reference evidence="9" key="1">
    <citation type="journal article" date="2014" name="BMC Genomics">
        <title>The Babesia bovis gene and promoter model: an update from full-length EST analysis.</title>
        <authorList>
            <person name="Yamagishi J."/>
            <person name="Wakaguri H."/>
            <person name="Yokoyama N."/>
            <person name="Yamashita R."/>
            <person name="Suzuki Y."/>
            <person name="Xuan X."/>
            <person name="Igarashi I."/>
        </authorList>
    </citation>
    <scope>NUCLEOTIDE SEQUENCE</scope>
    <source>
        <strain evidence="9">Texas</strain>
    </source>
</reference>
<evidence type="ECO:0000256" key="3">
    <source>
        <dbReference type="ARBA" id="ARBA00022723"/>
    </source>
</evidence>
<dbReference type="PANTHER" id="PTHR24092">
    <property type="entry name" value="PROBABLE PHOSPHOLIPID-TRANSPORTING ATPASE"/>
    <property type="match status" value="1"/>
</dbReference>
<dbReference type="GO" id="GO:0140326">
    <property type="term" value="F:ATPase-coupled intramembrane lipid transporter activity"/>
    <property type="evidence" value="ECO:0007669"/>
    <property type="project" value="TreeGrafter"/>
</dbReference>